<organism evidence="2 3">
    <name type="scientific">Actinoplanes sandaracinus</name>
    <dbReference type="NCBI Taxonomy" id="3045177"/>
    <lineage>
        <taxon>Bacteria</taxon>
        <taxon>Bacillati</taxon>
        <taxon>Actinomycetota</taxon>
        <taxon>Actinomycetes</taxon>
        <taxon>Micromonosporales</taxon>
        <taxon>Micromonosporaceae</taxon>
        <taxon>Actinoplanes</taxon>
    </lineage>
</organism>
<protein>
    <submittedName>
        <fullName evidence="2">Uncharacterized protein</fullName>
    </submittedName>
</protein>
<name>A0ABT6WP83_9ACTN</name>
<evidence type="ECO:0000313" key="3">
    <source>
        <dbReference type="Proteomes" id="UP001241758"/>
    </source>
</evidence>
<accession>A0ABT6WP83</accession>
<sequence>MTNQKPDDAVVQVDEAPGNLLLGLIVIVLAVAVLAFGGLAAIDPASLISLAPEWLARPGTASVLAGAGLAGCMATLLYHAVRAGNRGQEQFATWLTLGALMIVSMFPMV</sequence>
<evidence type="ECO:0000313" key="2">
    <source>
        <dbReference type="EMBL" id="MDI6101511.1"/>
    </source>
</evidence>
<dbReference type="EMBL" id="JASCTH010000015">
    <property type="protein sequence ID" value="MDI6101511.1"/>
    <property type="molecule type" value="Genomic_DNA"/>
</dbReference>
<evidence type="ECO:0000256" key="1">
    <source>
        <dbReference type="SAM" id="Phobius"/>
    </source>
</evidence>
<feature type="transmembrane region" description="Helical" evidence="1">
    <location>
        <begin position="91"/>
        <end position="108"/>
    </location>
</feature>
<feature type="transmembrane region" description="Helical" evidence="1">
    <location>
        <begin position="54"/>
        <end position="79"/>
    </location>
</feature>
<keyword evidence="3" id="KW-1185">Reference proteome</keyword>
<reference evidence="2 3" key="1">
    <citation type="submission" date="2023-05" db="EMBL/GenBank/DDBJ databases">
        <title>Actinoplanes sp. NEAU-A12 genome sequencing.</title>
        <authorList>
            <person name="Wang Z.-S."/>
        </authorList>
    </citation>
    <scope>NUCLEOTIDE SEQUENCE [LARGE SCALE GENOMIC DNA]</scope>
    <source>
        <strain evidence="2 3">NEAU-A12</strain>
    </source>
</reference>
<dbReference type="Proteomes" id="UP001241758">
    <property type="component" value="Unassembled WGS sequence"/>
</dbReference>
<comment type="caution">
    <text evidence="2">The sequence shown here is derived from an EMBL/GenBank/DDBJ whole genome shotgun (WGS) entry which is preliminary data.</text>
</comment>
<keyword evidence="1" id="KW-1133">Transmembrane helix</keyword>
<gene>
    <name evidence="2" type="ORF">QLQ12_23105</name>
</gene>
<keyword evidence="1" id="KW-0472">Membrane</keyword>
<feature type="transmembrane region" description="Helical" evidence="1">
    <location>
        <begin position="20"/>
        <end position="42"/>
    </location>
</feature>
<proteinExistence type="predicted"/>
<dbReference type="RefSeq" id="WP_282762401.1">
    <property type="nucleotide sequence ID" value="NZ_JASCTH010000015.1"/>
</dbReference>
<keyword evidence="1" id="KW-0812">Transmembrane</keyword>